<keyword evidence="2" id="KW-1185">Reference proteome</keyword>
<organism evidence="1 2">
    <name type="scientific">Allosphingosinicella humi</name>
    <dbReference type="NCBI Taxonomy" id="2068657"/>
    <lineage>
        <taxon>Bacteria</taxon>
        <taxon>Pseudomonadati</taxon>
        <taxon>Pseudomonadota</taxon>
        <taxon>Alphaproteobacteria</taxon>
        <taxon>Sphingomonadales</taxon>
        <taxon>Sphingomonadaceae</taxon>
        <taxon>Allosphingosinicella</taxon>
    </lineage>
</organism>
<dbReference type="Proteomes" id="UP000245916">
    <property type="component" value="Unassembled WGS sequence"/>
</dbReference>
<protein>
    <submittedName>
        <fullName evidence="1">Uncharacterized protein</fullName>
    </submittedName>
</protein>
<sequence>MMHDQDGLLRAQALEAYEAIPSLDAHGELTRLILAEVALLTRKYRCVRRHDVPHIAELTGLLDVLWQEVQEAEALSMQEAH</sequence>
<comment type="caution">
    <text evidence="1">The sequence shown here is derived from an EMBL/GenBank/DDBJ whole genome shotgun (WGS) entry which is preliminary data.</text>
</comment>
<proteinExistence type="predicted"/>
<dbReference type="AlphaFoldDB" id="A0A2U2J0P5"/>
<evidence type="ECO:0000313" key="2">
    <source>
        <dbReference type="Proteomes" id="UP000245916"/>
    </source>
</evidence>
<dbReference type="OrthoDB" id="7573894at2"/>
<dbReference type="EMBL" id="QFFF01000001">
    <property type="protein sequence ID" value="PWG01905.1"/>
    <property type="molecule type" value="Genomic_DNA"/>
</dbReference>
<evidence type="ECO:0000313" key="1">
    <source>
        <dbReference type="EMBL" id="PWG01905.1"/>
    </source>
</evidence>
<reference evidence="1 2" key="1">
    <citation type="submission" date="2018-05" db="EMBL/GenBank/DDBJ databases">
        <title>Genome of Sphingosinicella humi QZX222.</title>
        <authorList>
            <person name="Qiao Z."/>
            <person name="Wang G."/>
        </authorList>
    </citation>
    <scope>NUCLEOTIDE SEQUENCE [LARGE SCALE GENOMIC DNA]</scope>
    <source>
        <strain evidence="1 2">QZX222</strain>
    </source>
</reference>
<name>A0A2U2J0P5_9SPHN</name>
<accession>A0A2U2J0P5</accession>
<dbReference type="RefSeq" id="WP_109270045.1">
    <property type="nucleotide sequence ID" value="NZ_QFFF01000001.1"/>
</dbReference>
<gene>
    <name evidence="1" type="ORF">DF286_02720</name>
</gene>